<accession>A0A7Z8Y2X5</accession>
<dbReference type="RefSeq" id="WP_154726042.1">
    <property type="nucleotide sequence ID" value="NZ_UXHF01000025.1"/>
</dbReference>
<dbReference type="Gene3D" id="2.60.120.1440">
    <property type="match status" value="1"/>
</dbReference>
<comment type="caution">
    <text evidence="3">The sequence shown here is derived from an EMBL/GenBank/DDBJ whole genome shotgun (WGS) entry which is preliminary data.</text>
</comment>
<dbReference type="Pfam" id="PF04773">
    <property type="entry name" value="FecR"/>
    <property type="match status" value="1"/>
</dbReference>
<keyword evidence="1" id="KW-1133">Transmembrane helix</keyword>
<feature type="transmembrane region" description="Helical" evidence="1">
    <location>
        <begin position="86"/>
        <end position="108"/>
    </location>
</feature>
<protein>
    <recommendedName>
        <fullName evidence="2">FecR protein domain-containing protein</fullName>
    </recommendedName>
</protein>
<keyword evidence="1" id="KW-0472">Membrane</keyword>
<keyword evidence="4" id="KW-1185">Reference proteome</keyword>
<evidence type="ECO:0000313" key="4">
    <source>
        <dbReference type="Proteomes" id="UP000289220"/>
    </source>
</evidence>
<dbReference type="Proteomes" id="UP000289220">
    <property type="component" value="Unassembled WGS sequence"/>
</dbReference>
<dbReference type="PIRSF" id="PIRSF018266">
    <property type="entry name" value="FecR"/>
    <property type="match status" value="1"/>
</dbReference>
<sequence>MSTETFDARDDRAAALWADEKQGDGWTPARQAALNAWLAGRPDRQRLLEQHEALIADPAVLWVARRAAHRTAKPGLFASTPAWVKIWAPAGLAACVACAALFVATSSLRGEMIVGRRGVPQAVALADGSAVRLNGASKVRVLLGDTERRLRLYGEGFFEVAHDAGRPFTVEAEGVRITAVGTRFNVDSLETPDGPMVEVVVFEGAVDVTPTKGGVVRIRAGERGRVLKAGVQRASLRQPEAKTDLPSWTRGWLELDETTLTSVIGDLKRTTGVEVSLSDPKLGRALVSGRFSYENPENALAAIARLHGLRLTRKDAGHYLLSEA</sequence>
<organism evidence="3 4">
    <name type="scientific">Brevundimonas mediterranea</name>
    <dbReference type="NCBI Taxonomy" id="74329"/>
    <lineage>
        <taxon>Bacteria</taxon>
        <taxon>Pseudomonadati</taxon>
        <taxon>Pseudomonadota</taxon>
        <taxon>Alphaproteobacteria</taxon>
        <taxon>Caulobacterales</taxon>
        <taxon>Caulobacteraceae</taxon>
        <taxon>Brevundimonas</taxon>
    </lineage>
</organism>
<reference evidence="3 4" key="1">
    <citation type="submission" date="2018-11" db="EMBL/GenBank/DDBJ databases">
        <authorList>
            <person name="Peiro R."/>
            <person name="Begona"/>
            <person name="Cbmso G."/>
            <person name="Lopez M."/>
            <person name="Gonzalez S."/>
            <person name="Sacristan E."/>
            <person name="Castillo E."/>
        </authorList>
    </citation>
    <scope>NUCLEOTIDE SEQUENCE [LARGE SCALE GENOMIC DNA]</scope>
    <source>
        <strain evidence="3">Brev_genome</strain>
    </source>
</reference>
<proteinExistence type="predicted"/>
<name>A0A7Z8Y2X5_9CAUL</name>
<dbReference type="InterPro" id="IPR006860">
    <property type="entry name" value="FecR"/>
</dbReference>
<dbReference type="Gene3D" id="3.55.50.30">
    <property type="match status" value="1"/>
</dbReference>
<dbReference type="PANTHER" id="PTHR30273:SF2">
    <property type="entry name" value="PROTEIN FECR"/>
    <property type="match status" value="1"/>
</dbReference>
<keyword evidence="1" id="KW-0812">Transmembrane</keyword>
<evidence type="ECO:0000313" key="3">
    <source>
        <dbReference type="EMBL" id="VDC49872.1"/>
    </source>
</evidence>
<evidence type="ECO:0000259" key="2">
    <source>
        <dbReference type="Pfam" id="PF04773"/>
    </source>
</evidence>
<dbReference type="PANTHER" id="PTHR30273">
    <property type="entry name" value="PERIPLASMIC SIGNAL SENSOR AND SIGMA FACTOR ACTIVATOR FECR-RELATED"/>
    <property type="match status" value="1"/>
</dbReference>
<dbReference type="AlphaFoldDB" id="A0A7Z8Y2X5"/>
<feature type="domain" description="FecR protein" evidence="2">
    <location>
        <begin position="121"/>
        <end position="206"/>
    </location>
</feature>
<evidence type="ECO:0000256" key="1">
    <source>
        <dbReference type="SAM" id="Phobius"/>
    </source>
</evidence>
<dbReference type="GO" id="GO:0016989">
    <property type="term" value="F:sigma factor antagonist activity"/>
    <property type="evidence" value="ECO:0007669"/>
    <property type="project" value="TreeGrafter"/>
</dbReference>
<dbReference type="InterPro" id="IPR012373">
    <property type="entry name" value="Ferrdict_sens_TM"/>
</dbReference>
<dbReference type="EMBL" id="UXHF01000025">
    <property type="protein sequence ID" value="VDC49872.1"/>
    <property type="molecule type" value="Genomic_DNA"/>
</dbReference>
<gene>
    <name evidence="3" type="ORF">BREV_BREV_01521</name>
</gene>